<comment type="caution">
    <text evidence="2">The sequence shown here is derived from an EMBL/GenBank/DDBJ whole genome shotgun (WGS) entry which is preliminary data.</text>
</comment>
<accession>A0A1Q9AMR3</accession>
<dbReference type="InterPro" id="IPR031807">
    <property type="entry name" value="HicB-like"/>
</dbReference>
<dbReference type="STRING" id="1672749.BJF92_11225"/>
<dbReference type="Gene3D" id="3.30.160.250">
    <property type="match status" value="1"/>
</dbReference>
<sequence length="143" mass="15247">MKTYAYAATFEPTEREGGFTVTFADVPEAITEGEDMADARAMAEDALGVALLTYLEMGRTLPVPTATEGVMVAPAPEVAMKIALIETFRAAGISRSELARRIGKDEKEARRLLDPDTSTKLPLMAAALAAMGQRLVIGLEAAE</sequence>
<dbReference type="RefSeq" id="WP_075633670.1">
    <property type="nucleotide sequence ID" value="NZ_MKIO01000021.1"/>
</dbReference>
<evidence type="ECO:0000313" key="2">
    <source>
        <dbReference type="EMBL" id="OLP56653.1"/>
    </source>
</evidence>
<gene>
    <name evidence="2" type="ORF">BJF92_11225</name>
</gene>
<feature type="domain" description="HicB-like antitoxin of toxin-antitoxin system" evidence="1">
    <location>
        <begin position="6"/>
        <end position="75"/>
    </location>
</feature>
<reference evidence="2 3" key="1">
    <citation type="submission" date="2016-09" db="EMBL/GenBank/DDBJ databases">
        <title>Rhizobium sp. nov., a novel species isolated from the rice rhizosphere.</title>
        <authorList>
            <person name="Zhao J."/>
            <person name="Zhang X."/>
        </authorList>
    </citation>
    <scope>NUCLEOTIDE SEQUENCE [LARGE SCALE GENOMIC DNA]</scope>
    <source>
        <strain evidence="2 3">MH17</strain>
    </source>
</reference>
<dbReference type="Proteomes" id="UP000186143">
    <property type="component" value="Unassembled WGS sequence"/>
</dbReference>
<protein>
    <submittedName>
        <fullName evidence="2">Transcriptional regulator</fullName>
    </submittedName>
</protein>
<proteinExistence type="predicted"/>
<dbReference type="SUPFAM" id="SSF143100">
    <property type="entry name" value="TTHA1013/TTHA0281-like"/>
    <property type="match status" value="1"/>
</dbReference>
<name>A0A1Q9AMR3_9HYPH</name>
<dbReference type="OrthoDB" id="9807959at2"/>
<dbReference type="EMBL" id="MKIO01000021">
    <property type="protein sequence ID" value="OLP56653.1"/>
    <property type="molecule type" value="Genomic_DNA"/>
</dbReference>
<organism evidence="2 3">
    <name type="scientific">Xaviernesmea rhizosphaerae</name>
    <dbReference type="NCBI Taxonomy" id="1672749"/>
    <lineage>
        <taxon>Bacteria</taxon>
        <taxon>Pseudomonadati</taxon>
        <taxon>Pseudomonadota</taxon>
        <taxon>Alphaproteobacteria</taxon>
        <taxon>Hyphomicrobiales</taxon>
        <taxon>Rhizobiaceae</taxon>
        <taxon>Rhizobium/Agrobacterium group</taxon>
        <taxon>Xaviernesmea</taxon>
    </lineage>
</organism>
<dbReference type="Pfam" id="PF15919">
    <property type="entry name" value="HicB_lk_antitox"/>
    <property type="match status" value="1"/>
</dbReference>
<evidence type="ECO:0000313" key="3">
    <source>
        <dbReference type="Proteomes" id="UP000186143"/>
    </source>
</evidence>
<dbReference type="AlphaFoldDB" id="A0A1Q9AMR3"/>
<evidence type="ECO:0000259" key="1">
    <source>
        <dbReference type="Pfam" id="PF15919"/>
    </source>
</evidence>
<dbReference type="InterPro" id="IPR035069">
    <property type="entry name" value="TTHA1013/TTHA0281-like"/>
</dbReference>